<evidence type="ECO:0000313" key="7">
    <source>
        <dbReference type="Proteomes" id="UP000281406"/>
    </source>
</evidence>
<keyword evidence="3" id="KW-0407">Ion channel</keyword>
<organism evidence="6 7">
    <name type="scientific">Anabarilius grahami</name>
    <name type="common">Kanglang fish</name>
    <name type="synonym">Barilius grahami</name>
    <dbReference type="NCBI Taxonomy" id="495550"/>
    <lineage>
        <taxon>Eukaryota</taxon>
        <taxon>Metazoa</taxon>
        <taxon>Chordata</taxon>
        <taxon>Craniata</taxon>
        <taxon>Vertebrata</taxon>
        <taxon>Euteleostomi</taxon>
        <taxon>Actinopterygii</taxon>
        <taxon>Neopterygii</taxon>
        <taxon>Teleostei</taxon>
        <taxon>Ostariophysi</taxon>
        <taxon>Cypriniformes</taxon>
        <taxon>Xenocyprididae</taxon>
        <taxon>Xenocypridinae</taxon>
        <taxon>Xenocypridinae incertae sedis</taxon>
        <taxon>Anabarilius</taxon>
    </lineage>
</organism>
<dbReference type="GO" id="GO:0005886">
    <property type="term" value="C:plasma membrane"/>
    <property type="evidence" value="ECO:0007669"/>
    <property type="project" value="TreeGrafter"/>
</dbReference>
<gene>
    <name evidence="6" type="ORF">DPX16_1577</name>
</gene>
<dbReference type="FunFam" id="3.10.580.10:FF:000048">
    <property type="entry name" value="Chloride channel 2c"/>
    <property type="match status" value="1"/>
</dbReference>
<evidence type="ECO:0000256" key="5">
    <source>
        <dbReference type="SAM" id="MobiDB-lite"/>
    </source>
</evidence>
<dbReference type="GO" id="GO:0034707">
    <property type="term" value="C:chloride channel complex"/>
    <property type="evidence" value="ECO:0007669"/>
    <property type="project" value="UniProtKB-KW"/>
</dbReference>
<keyword evidence="1" id="KW-0813">Transport</keyword>
<evidence type="ECO:0000256" key="2">
    <source>
        <dbReference type="ARBA" id="ARBA00023065"/>
    </source>
</evidence>
<proteinExistence type="predicted"/>
<evidence type="ECO:0000256" key="3">
    <source>
        <dbReference type="ARBA" id="ARBA00023173"/>
    </source>
</evidence>
<dbReference type="Gene3D" id="3.10.580.10">
    <property type="entry name" value="CBS-domain"/>
    <property type="match status" value="1"/>
</dbReference>
<dbReference type="AlphaFoldDB" id="A0A3N0Z8P2"/>
<dbReference type="GO" id="GO:0005247">
    <property type="term" value="F:voltage-gated chloride channel activity"/>
    <property type="evidence" value="ECO:0007669"/>
    <property type="project" value="TreeGrafter"/>
</dbReference>
<sequence>MRLKIHGGIDGERSHGGALVEGPGGTREKTEVETVEVETKVEPKSVGYAETWRTTVMLQSSMNEVETWAWQTGAQTEEVRTMAEPEDSRSQRSGESSYPALHLSGGSVGRAPIHPDELLQYVLDDGHCVGLGLRDDIRVSGGLWLMAGRALGLEWGWRDPYDSGISLKKLCCSQPDIDALQDYPDTEDDTVLQEIEEWEEQQLDEQVNFNNCKIDPAPFQLVEGTSLHKTHTMFSVLNLDYAYVTSVGRLIGVVSLKELRKAIEGSMPAGGVRLRPVLASFRDRGIKGTRIETAELHKLLDHQAS</sequence>
<dbReference type="PANTHER" id="PTHR45720:SF6">
    <property type="entry name" value="CHLORIDE CHANNEL PROTEIN 2"/>
    <property type="match status" value="1"/>
</dbReference>
<evidence type="ECO:0000313" key="6">
    <source>
        <dbReference type="EMBL" id="ROL54691.1"/>
    </source>
</evidence>
<feature type="compositionally biased region" description="Basic and acidic residues" evidence="5">
    <location>
        <begin position="77"/>
        <end position="92"/>
    </location>
</feature>
<protein>
    <submittedName>
        <fullName evidence="6">Chloride channel protein 2</fullName>
    </submittedName>
</protein>
<keyword evidence="3" id="KW-0869">Chloride channel</keyword>
<keyword evidence="2" id="KW-0406">Ion transport</keyword>
<dbReference type="PANTHER" id="PTHR45720">
    <property type="entry name" value="CHLORIDE CHANNEL PROTEIN 2"/>
    <property type="match status" value="1"/>
</dbReference>
<feature type="region of interest" description="Disordered" evidence="5">
    <location>
        <begin position="73"/>
        <end position="103"/>
    </location>
</feature>
<keyword evidence="4" id="KW-0868">Chloride</keyword>
<feature type="region of interest" description="Disordered" evidence="5">
    <location>
        <begin position="1"/>
        <end position="30"/>
    </location>
</feature>
<dbReference type="SUPFAM" id="SSF54631">
    <property type="entry name" value="CBS-domain pair"/>
    <property type="match status" value="1"/>
</dbReference>
<dbReference type="OrthoDB" id="4564at2759"/>
<dbReference type="InterPro" id="IPR050970">
    <property type="entry name" value="Cl_channel_volt-gated"/>
</dbReference>
<dbReference type="EMBL" id="RJVU01006538">
    <property type="protein sequence ID" value="ROL54691.1"/>
    <property type="molecule type" value="Genomic_DNA"/>
</dbReference>
<accession>A0A3N0Z8P2</accession>
<reference evidence="6 7" key="1">
    <citation type="submission" date="2018-10" db="EMBL/GenBank/DDBJ databases">
        <title>Genome assembly for a Yunnan-Guizhou Plateau 3E fish, Anabarilius grahami (Regan), and its evolutionary and genetic applications.</title>
        <authorList>
            <person name="Jiang W."/>
        </authorList>
    </citation>
    <scope>NUCLEOTIDE SEQUENCE [LARGE SCALE GENOMIC DNA]</scope>
    <source>
        <strain evidence="6">AG-KIZ</strain>
        <tissue evidence="6">Muscle</tissue>
    </source>
</reference>
<dbReference type="InterPro" id="IPR046342">
    <property type="entry name" value="CBS_dom_sf"/>
</dbReference>
<comment type="caution">
    <text evidence="6">The sequence shown here is derived from an EMBL/GenBank/DDBJ whole genome shotgun (WGS) entry which is preliminary data.</text>
</comment>
<evidence type="ECO:0000256" key="1">
    <source>
        <dbReference type="ARBA" id="ARBA00022448"/>
    </source>
</evidence>
<name>A0A3N0Z8P2_ANAGA</name>
<dbReference type="Proteomes" id="UP000281406">
    <property type="component" value="Unassembled WGS sequence"/>
</dbReference>
<evidence type="ECO:0000256" key="4">
    <source>
        <dbReference type="ARBA" id="ARBA00023214"/>
    </source>
</evidence>
<keyword evidence="7" id="KW-1185">Reference proteome</keyword>